<dbReference type="GO" id="GO:0005829">
    <property type="term" value="C:cytosol"/>
    <property type="evidence" value="ECO:0007669"/>
    <property type="project" value="TreeGrafter"/>
</dbReference>
<dbReference type="GO" id="GO:0019878">
    <property type="term" value="P:lysine biosynthetic process via aminoadipic acid"/>
    <property type="evidence" value="ECO:0007669"/>
    <property type="project" value="TreeGrafter"/>
</dbReference>
<sequence length="207" mass="22984">MTLTKPTKMIRRADRGVTFYFACDSIGKYTRSDTNGLRGEAIRRFFAERGLSAPEFELSCKGKPYFPRETGVCFSVSHSRGFFAAAFSESCRDIGIDIECFVSREKSTDEQPAMLDTRFERIAERFFSEGERKKIYSSNEPDHEFIRVWTRKEAIVKCSGEGISGLRAACADSASSASGFELYDFSDIAVSAMAGFLGAASVALNKL</sequence>
<dbReference type="Gene3D" id="3.90.470.20">
    <property type="entry name" value="4'-phosphopantetheinyl transferase domain"/>
    <property type="match status" value="1"/>
</dbReference>
<dbReference type="PANTHER" id="PTHR12215">
    <property type="entry name" value="PHOSPHOPANTETHEINE TRANSFERASE"/>
    <property type="match status" value="1"/>
</dbReference>
<evidence type="ECO:0000313" key="3">
    <source>
        <dbReference type="EMBL" id="MPN13338.1"/>
    </source>
</evidence>
<dbReference type="SUPFAM" id="SSF56214">
    <property type="entry name" value="4'-phosphopantetheinyl transferase"/>
    <property type="match status" value="2"/>
</dbReference>
<dbReference type="EMBL" id="VSSQ01059838">
    <property type="protein sequence ID" value="MPN13338.1"/>
    <property type="molecule type" value="Genomic_DNA"/>
</dbReference>
<dbReference type="GO" id="GO:0008897">
    <property type="term" value="F:holo-[acyl-carrier-protein] synthase activity"/>
    <property type="evidence" value="ECO:0007669"/>
    <property type="project" value="InterPro"/>
</dbReference>
<gene>
    <name evidence="3" type="ORF">SDC9_160659</name>
</gene>
<organism evidence="3">
    <name type="scientific">bioreactor metagenome</name>
    <dbReference type="NCBI Taxonomy" id="1076179"/>
    <lineage>
        <taxon>unclassified sequences</taxon>
        <taxon>metagenomes</taxon>
        <taxon>ecological metagenomes</taxon>
    </lineage>
</organism>
<comment type="caution">
    <text evidence="3">The sequence shown here is derived from an EMBL/GenBank/DDBJ whole genome shotgun (WGS) entry which is preliminary data.</text>
</comment>
<evidence type="ECO:0000256" key="1">
    <source>
        <dbReference type="ARBA" id="ARBA00022679"/>
    </source>
</evidence>
<dbReference type="PANTHER" id="PTHR12215:SF10">
    <property type="entry name" value="L-AMINOADIPATE-SEMIALDEHYDE DEHYDROGENASE-PHOSPHOPANTETHEINYL TRANSFERASE"/>
    <property type="match status" value="1"/>
</dbReference>
<dbReference type="InterPro" id="IPR050559">
    <property type="entry name" value="P-Pant_transferase_sf"/>
</dbReference>
<name>A0A645FG29_9ZZZZ</name>
<dbReference type="Pfam" id="PF01648">
    <property type="entry name" value="ACPS"/>
    <property type="match status" value="1"/>
</dbReference>
<dbReference type="GO" id="GO:0000287">
    <property type="term" value="F:magnesium ion binding"/>
    <property type="evidence" value="ECO:0007669"/>
    <property type="project" value="InterPro"/>
</dbReference>
<protein>
    <recommendedName>
        <fullName evidence="2">4'-phosphopantetheinyl transferase domain-containing protein</fullName>
    </recommendedName>
</protein>
<dbReference type="InterPro" id="IPR037143">
    <property type="entry name" value="4-PPantetheinyl_Trfase_dom_sf"/>
</dbReference>
<accession>A0A645FG29</accession>
<dbReference type="InterPro" id="IPR008278">
    <property type="entry name" value="4-PPantetheinyl_Trfase_dom"/>
</dbReference>
<dbReference type="AlphaFoldDB" id="A0A645FG29"/>
<keyword evidence="1" id="KW-0808">Transferase</keyword>
<reference evidence="3" key="1">
    <citation type="submission" date="2019-08" db="EMBL/GenBank/DDBJ databases">
        <authorList>
            <person name="Kucharzyk K."/>
            <person name="Murdoch R.W."/>
            <person name="Higgins S."/>
            <person name="Loffler F."/>
        </authorList>
    </citation>
    <scope>NUCLEOTIDE SEQUENCE</scope>
</reference>
<proteinExistence type="predicted"/>
<evidence type="ECO:0000259" key="2">
    <source>
        <dbReference type="Pfam" id="PF01648"/>
    </source>
</evidence>
<feature type="domain" description="4'-phosphopantetheinyl transferase" evidence="2">
    <location>
        <begin position="94"/>
        <end position="166"/>
    </location>
</feature>